<sequence>MTTEVTPHQPPNGPFNFQFSIPPANKPKRTITREPSLLDPSPSLSSRDYIGGENGTGTGSYQIAPIQRLPAEIHTLIASYLPLPSIIIRLAWTCRRLYASLGPTNRLLWHELLYRRRKQENPRASIPPFSPEENYYQKCLDIMCNRTPKGGCQRCLIFDEGMYVGHGHAVHGITGVRSTTAKNEEKWSHLVEIYVAKIYCGTWCWDCTKEVYESIAIVKLVTPIPEVPPTLFTEIRQHPCGHRKPGLFVSRAAIAAAIKEQCPNGGYHPFNIDQHAEPDIREAKPYVMNTILRLYKTNYKHLHILFSPGELGMNIKKCLDIKKFNVAVASATTIQNELVDAVFGVARRYLSSKEIEGADEEEMEKERIKSCERFLMMFFGSPNPDGACKNFKIRVPTTRFLAFIGKRYWLTRMEEMGRDLSAEPKGNKIKYCVEDKPRKRCGVCVGKCSTGNPESVRETYSPVLMVYHMISEHADLMGEEWPEVPDLKPVKKEVKEAKAVSKVEGLGYDGEEVGDIRFLFDATDDVDLARECDSEEAEKVVDEVVVPLPEEPVLAVKAVDDKVGSVETAQIESTNEVSIDADIKNLFISSESSSSESEAQQ</sequence>
<comment type="caution">
    <text evidence="3">The sequence shown here is derived from an EMBL/GenBank/DDBJ whole genome shotgun (WGS) entry which is preliminary data.</text>
</comment>
<name>A0AAV9V090_9PEZI</name>
<accession>A0AAV9V090</accession>
<feature type="region of interest" description="Disordered" evidence="1">
    <location>
        <begin position="1"/>
        <end position="52"/>
    </location>
</feature>
<dbReference type="SUPFAM" id="SSF81383">
    <property type="entry name" value="F-box domain"/>
    <property type="match status" value="1"/>
</dbReference>
<reference evidence="3 4" key="1">
    <citation type="submission" date="2019-10" db="EMBL/GenBank/DDBJ databases">
        <authorList>
            <person name="Palmer J.M."/>
        </authorList>
    </citation>
    <scope>NUCLEOTIDE SEQUENCE [LARGE SCALE GENOMIC DNA]</scope>
    <source>
        <strain evidence="3 4">TWF730</strain>
    </source>
</reference>
<protein>
    <recommendedName>
        <fullName evidence="2">F-box domain-containing protein</fullName>
    </recommendedName>
</protein>
<feature type="compositionally biased region" description="Low complexity" evidence="1">
    <location>
        <begin position="35"/>
        <end position="46"/>
    </location>
</feature>
<dbReference type="InterPro" id="IPR001810">
    <property type="entry name" value="F-box_dom"/>
</dbReference>
<feature type="domain" description="F-box" evidence="2">
    <location>
        <begin position="63"/>
        <end position="112"/>
    </location>
</feature>
<dbReference type="Proteomes" id="UP001373714">
    <property type="component" value="Unassembled WGS sequence"/>
</dbReference>
<dbReference type="InterPro" id="IPR036047">
    <property type="entry name" value="F-box-like_dom_sf"/>
</dbReference>
<dbReference type="AlphaFoldDB" id="A0AAV9V090"/>
<evidence type="ECO:0000313" key="3">
    <source>
        <dbReference type="EMBL" id="KAK6352122.1"/>
    </source>
</evidence>
<evidence type="ECO:0000313" key="4">
    <source>
        <dbReference type="Proteomes" id="UP001373714"/>
    </source>
</evidence>
<keyword evidence="4" id="KW-1185">Reference proteome</keyword>
<organism evidence="3 4">
    <name type="scientific">Orbilia blumenaviensis</name>
    <dbReference type="NCBI Taxonomy" id="1796055"/>
    <lineage>
        <taxon>Eukaryota</taxon>
        <taxon>Fungi</taxon>
        <taxon>Dikarya</taxon>
        <taxon>Ascomycota</taxon>
        <taxon>Pezizomycotina</taxon>
        <taxon>Orbiliomycetes</taxon>
        <taxon>Orbiliales</taxon>
        <taxon>Orbiliaceae</taxon>
        <taxon>Orbilia</taxon>
    </lineage>
</organism>
<dbReference type="PROSITE" id="PS50181">
    <property type="entry name" value="FBOX"/>
    <property type="match status" value="1"/>
</dbReference>
<evidence type="ECO:0000256" key="1">
    <source>
        <dbReference type="SAM" id="MobiDB-lite"/>
    </source>
</evidence>
<gene>
    <name evidence="3" type="ORF">TWF730_008953</name>
</gene>
<dbReference type="EMBL" id="JAVHNS010000006">
    <property type="protein sequence ID" value="KAK6352122.1"/>
    <property type="molecule type" value="Genomic_DNA"/>
</dbReference>
<evidence type="ECO:0000259" key="2">
    <source>
        <dbReference type="PROSITE" id="PS50181"/>
    </source>
</evidence>
<proteinExistence type="predicted"/>